<reference evidence="1 2" key="1">
    <citation type="submission" date="2017-11" db="EMBL/GenBank/DDBJ databases">
        <title>Isolation and Characterization of Family Methanocellaceae Species from Potential Methane Hydrate Area Offshore Southwestern Taiwan.</title>
        <authorList>
            <person name="Zhang W.-L."/>
            <person name="Chen W.-C."/>
            <person name="Lai M.-C."/>
            <person name="Chen S.-C."/>
        </authorList>
    </citation>
    <scope>NUCLEOTIDE SEQUENCE [LARGE SCALE GENOMIC DNA]</scope>
    <source>
        <strain evidence="1 2">CWC-04</strain>
    </source>
</reference>
<dbReference type="EMBL" id="PGCK01000001">
    <property type="protein sequence ID" value="MCD1293720.1"/>
    <property type="molecule type" value="Genomic_DNA"/>
</dbReference>
<dbReference type="Pfam" id="PF13641">
    <property type="entry name" value="Glyco_tranf_2_3"/>
    <property type="match status" value="1"/>
</dbReference>
<comment type="caution">
    <text evidence="1">The sequence shown here is derived from an EMBL/GenBank/DDBJ whole genome shotgun (WGS) entry which is preliminary data.</text>
</comment>
<dbReference type="PANTHER" id="PTHR43685:SF2">
    <property type="entry name" value="GLYCOSYLTRANSFERASE 2-LIKE DOMAIN-CONTAINING PROTEIN"/>
    <property type="match status" value="1"/>
</dbReference>
<dbReference type="InterPro" id="IPR050834">
    <property type="entry name" value="Glycosyltransf_2"/>
</dbReference>
<protein>
    <recommendedName>
        <fullName evidence="3">Glycosyltransferase, GT2 family</fullName>
    </recommendedName>
</protein>
<dbReference type="SUPFAM" id="SSF53448">
    <property type="entry name" value="Nucleotide-diphospho-sugar transferases"/>
    <property type="match status" value="1"/>
</dbReference>
<evidence type="ECO:0000313" key="1">
    <source>
        <dbReference type="EMBL" id="MCD1293720.1"/>
    </source>
</evidence>
<dbReference type="AlphaFoldDB" id="A0AAP2RBT0"/>
<evidence type="ECO:0008006" key="3">
    <source>
        <dbReference type="Google" id="ProtNLM"/>
    </source>
</evidence>
<gene>
    <name evidence="1" type="ORF">CUJ83_01755</name>
</gene>
<name>A0AAP2RBT0_9EURY</name>
<dbReference type="PANTHER" id="PTHR43685">
    <property type="entry name" value="GLYCOSYLTRANSFERASE"/>
    <property type="match status" value="1"/>
</dbReference>
<organism evidence="1 2">
    <name type="scientific">Methanooceanicella nereidis</name>
    <dbReference type="NCBI Taxonomy" id="2052831"/>
    <lineage>
        <taxon>Archaea</taxon>
        <taxon>Methanobacteriati</taxon>
        <taxon>Methanobacteriota</taxon>
        <taxon>Stenosarchaea group</taxon>
        <taxon>Methanomicrobia</taxon>
        <taxon>Methanocellales</taxon>
        <taxon>Methanocellaceae</taxon>
        <taxon>Methanooceanicella</taxon>
    </lineage>
</organism>
<dbReference type="Gene3D" id="3.90.550.10">
    <property type="entry name" value="Spore Coat Polysaccharide Biosynthesis Protein SpsA, Chain A"/>
    <property type="match status" value="1"/>
</dbReference>
<evidence type="ECO:0000313" key="2">
    <source>
        <dbReference type="Proteomes" id="UP001320159"/>
    </source>
</evidence>
<dbReference type="Proteomes" id="UP001320159">
    <property type="component" value="Unassembled WGS sequence"/>
</dbReference>
<accession>A0AAP2RBT0</accession>
<dbReference type="RefSeq" id="WP_230739895.1">
    <property type="nucleotide sequence ID" value="NZ_PGCK01000001.1"/>
</dbReference>
<dbReference type="InterPro" id="IPR029044">
    <property type="entry name" value="Nucleotide-diphossugar_trans"/>
</dbReference>
<proteinExistence type="predicted"/>
<keyword evidence="2" id="KW-1185">Reference proteome</keyword>
<sequence>MTAPEVSIVIPAGRTDIVNRCLDSLVKMDYKDFEAIVVVKQGLKYSYPDGRVTVVEQDGRGVSNARNCGISKARGKIIAFTDDDCVVSRMWLGSLLKAFDDPEVGGAGSIREAYNAEEPLASMWDFSYLTMGSLSDKYMYLSRRDIYLCTSSAAFRADIIKCIGGFDESLPSGEDYDLSRRVKESGFKLALVPEARIKHEHPATWEDMIRQQMWFARGDIGLARKYSKKGIRLRLLMSVPFYSLLSIPNALKIDGMKNKVVFPVFIFVKCGSRFLGSIV</sequence>